<evidence type="ECO:0000313" key="3">
    <source>
        <dbReference type="Proteomes" id="UP000199584"/>
    </source>
</evidence>
<feature type="region of interest" description="Disordered" evidence="1">
    <location>
        <begin position="122"/>
        <end position="169"/>
    </location>
</feature>
<feature type="region of interest" description="Disordered" evidence="1">
    <location>
        <begin position="1"/>
        <end position="46"/>
    </location>
</feature>
<feature type="compositionally biased region" description="Basic and acidic residues" evidence="1">
    <location>
        <begin position="122"/>
        <end position="143"/>
    </location>
</feature>
<dbReference type="Proteomes" id="UP000199584">
    <property type="component" value="Unassembled WGS sequence"/>
</dbReference>
<evidence type="ECO:0000313" key="2">
    <source>
        <dbReference type="EMBL" id="SFR14954.1"/>
    </source>
</evidence>
<protein>
    <submittedName>
        <fullName evidence="2">Uncharacterized protein</fullName>
    </submittedName>
</protein>
<evidence type="ECO:0000256" key="1">
    <source>
        <dbReference type="SAM" id="MobiDB-lite"/>
    </source>
</evidence>
<accession>A0A1I6EB72</accession>
<gene>
    <name evidence="2" type="ORF">SAMN05660706_1342</name>
</gene>
<name>A0A1I6EB72_9FIRM</name>
<dbReference type="EMBL" id="FOYM01000034">
    <property type="protein sequence ID" value="SFR14954.1"/>
    <property type="molecule type" value="Genomic_DNA"/>
</dbReference>
<dbReference type="AlphaFoldDB" id="A0A1I6EB72"/>
<organism evidence="2 3">
    <name type="scientific">Desulfoscipio geothermicus DSM 3669</name>
    <dbReference type="NCBI Taxonomy" id="1121426"/>
    <lineage>
        <taxon>Bacteria</taxon>
        <taxon>Bacillati</taxon>
        <taxon>Bacillota</taxon>
        <taxon>Clostridia</taxon>
        <taxon>Eubacteriales</taxon>
        <taxon>Desulfallaceae</taxon>
        <taxon>Desulfoscipio</taxon>
    </lineage>
</organism>
<sequence>MPISKNNNIQKKNRTCSADAERMRRNRMGLPPLRGQGQRGPGQDTRADRLEAVRAVAMALIGEPEASVKKIACTCGLIPLYSDEKKQRAGYERARQAIKSLRNKPELVGELESQVREAFAHRKAAEESRRRQREEKRKQAEIRKKTKGLKNGDPCPASLQGIWPDDPRWPRDGNNRPLQLIGWDSCPGRHYLAQSVTAMGYADPEYPVKPIEFRKKREENAKKGVNYKRLMRECEYFRVNGFEPFSFR</sequence>
<proteinExistence type="predicted"/>
<keyword evidence="3" id="KW-1185">Reference proteome</keyword>
<reference evidence="3" key="1">
    <citation type="submission" date="2016-10" db="EMBL/GenBank/DDBJ databases">
        <authorList>
            <person name="Varghese N."/>
            <person name="Submissions S."/>
        </authorList>
    </citation>
    <scope>NUCLEOTIDE SEQUENCE [LARGE SCALE GENOMIC DNA]</scope>
    <source>
        <strain evidence="3">DSM 3669</strain>
    </source>
</reference>
<feature type="compositionally biased region" description="Polar residues" evidence="1">
    <location>
        <begin position="1"/>
        <end position="10"/>
    </location>
</feature>